<accession>A0A2P2L4H9</accession>
<reference evidence="1" key="1">
    <citation type="submission" date="2018-02" db="EMBL/GenBank/DDBJ databases">
        <title>Rhizophora mucronata_Transcriptome.</title>
        <authorList>
            <person name="Meera S.P."/>
            <person name="Sreeshan A."/>
            <person name="Augustine A."/>
        </authorList>
    </citation>
    <scope>NUCLEOTIDE SEQUENCE</scope>
    <source>
        <tissue evidence="1">Leaf</tissue>
    </source>
</reference>
<evidence type="ECO:0000313" key="1">
    <source>
        <dbReference type="EMBL" id="MBX12863.1"/>
    </source>
</evidence>
<dbReference type="EMBL" id="GGEC01032379">
    <property type="protein sequence ID" value="MBX12863.1"/>
    <property type="molecule type" value="Transcribed_RNA"/>
</dbReference>
<proteinExistence type="predicted"/>
<name>A0A2P2L4H9_RHIMU</name>
<dbReference type="AlphaFoldDB" id="A0A2P2L4H9"/>
<sequence length="129" mass="14924">MPKINNVLPPLIKFCYCSSPPAKVIPCIYPFQQLIISVSIIRSRPNMGWTHNIFHHPKIITIFRILILHQKSAVLNIFFNNNCRVPNISHVSFVTIYFHWCTRAKNGTCRLLLDDRSDPFAVNPVKVRP</sequence>
<organism evidence="1">
    <name type="scientific">Rhizophora mucronata</name>
    <name type="common">Asiatic mangrove</name>
    <dbReference type="NCBI Taxonomy" id="61149"/>
    <lineage>
        <taxon>Eukaryota</taxon>
        <taxon>Viridiplantae</taxon>
        <taxon>Streptophyta</taxon>
        <taxon>Embryophyta</taxon>
        <taxon>Tracheophyta</taxon>
        <taxon>Spermatophyta</taxon>
        <taxon>Magnoliopsida</taxon>
        <taxon>eudicotyledons</taxon>
        <taxon>Gunneridae</taxon>
        <taxon>Pentapetalae</taxon>
        <taxon>rosids</taxon>
        <taxon>fabids</taxon>
        <taxon>Malpighiales</taxon>
        <taxon>Rhizophoraceae</taxon>
        <taxon>Rhizophora</taxon>
    </lineage>
</organism>
<protein>
    <submittedName>
        <fullName evidence="1">Uncharacterized protein LOC105642649 isoform X2</fullName>
    </submittedName>
</protein>